<protein>
    <submittedName>
        <fullName evidence="1">Uncharacterized protein</fullName>
    </submittedName>
</protein>
<keyword evidence="2" id="KW-1185">Reference proteome</keyword>
<sequence length="51" mass="6002">MRILEYKTLCVSYAKLGLRNFPVLSKNISFHRKIKKFVKNQFKASLIKTSL</sequence>
<dbReference type="EMBL" id="CP063091">
    <property type="protein sequence ID" value="QOR03892.1"/>
    <property type="molecule type" value="Genomic_DNA"/>
</dbReference>
<reference evidence="1 2" key="1">
    <citation type="submission" date="2020-10" db="EMBL/GenBank/DDBJ databases">
        <title>Campylobacter and Helicobacter PacBio genomes.</title>
        <authorList>
            <person name="Lane C."/>
        </authorList>
    </citation>
    <scope>NUCLEOTIDE SEQUENCE [LARGE SCALE GENOMIC DNA]</scope>
    <source>
        <strain evidence="1 2">2010D-8469</strain>
    </source>
</reference>
<proteinExistence type="predicted"/>
<evidence type="ECO:0000313" key="2">
    <source>
        <dbReference type="Proteomes" id="UP000594874"/>
    </source>
</evidence>
<gene>
    <name evidence="1" type="ORF">A0071_06870</name>
</gene>
<dbReference type="RefSeq" id="WP_169732378.1">
    <property type="nucleotide sequence ID" value="NZ_CP063091.1"/>
</dbReference>
<dbReference type="Proteomes" id="UP000594874">
    <property type="component" value="Chromosome"/>
</dbReference>
<accession>A0ABX6TW15</accession>
<name>A0ABX6TW15_9BACT</name>
<evidence type="ECO:0000313" key="1">
    <source>
        <dbReference type="EMBL" id="QOR03892.1"/>
    </source>
</evidence>
<organism evidence="1 2">
    <name type="scientific">Campylobacter cuniculorum</name>
    <dbReference type="NCBI Taxonomy" id="374106"/>
    <lineage>
        <taxon>Bacteria</taxon>
        <taxon>Pseudomonadati</taxon>
        <taxon>Campylobacterota</taxon>
        <taxon>Epsilonproteobacteria</taxon>
        <taxon>Campylobacterales</taxon>
        <taxon>Campylobacteraceae</taxon>
        <taxon>Campylobacter</taxon>
    </lineage>
</organism>